<dbReference type="CDD" id="cd23596">
    <property type="entry name" value="TFP_LU_ECD_Tkv"/>
    <property type="match status" value="1"/>
</dbReference>
<reference evidence="1" key="1">
    <citation type="journal article" date="2023" name="IScience">
        <title>Live-bearing cockroach genome reveals convergent evolutionary mechanisms linked to viviparity in insects and beyond.</title>
        <authorList>
            <person name="Fouks B."/>
            <person name="Harrison M.C."/>
            <person name="Mikhailova A.A."/>
            <person name="Marchal E."/>
            <person name="English S."/>
            <person name="Carruthers M."/>
            <person name="Jennings E.C."/>
            <person name="Chiamaka E.L."/>
            <person name="Frigard R.A."/>
            <person name="Pippel M."/>
            <person name="Attardo G.M."/>
            <person name="Benoit J.B."/>
            <person name="Bornberg-Bauer E."/>
            <person name="Tobe S.S."/>
        </authorList>
    </citation>
    <scope>NUCLEOTIDE SEQUENCE</scope>
    <source>
        <strain evidence="1">Stay&amp;Tobe</strain>
    </source>
</reference>
<evidence type="ECO:0000313" key="2">
    <source>
        <dbReference type="Proteomes" id="UP001233999"/>
    </source>
</evidence>
<evidence type="ECO:0000313" key="1">
    <source>
        <dbReference type="EMBL" id="KAJ9592925.1"/>
    </source>
</evidence>
<dbReference type="EMBL" id="JASPKZ010003797">
    <property type="protein sequence ID" value="KAJ9592925.1"/>
    <property type="molecule type" value="Genomic_DNA"/>
</dbReference>
<keyword evidence="2" id="KW-1185">Reference proteome</keyword>
<reference evidence="1" key="2">
    <citation type="submission" date="2023-05" db="EMBL/GenBank/DDBJ databases">
        <authorList>
            <person name="Fouks B."/>
        </authorList>
    </citation>
    <scope>NUCLEOTIDE SEQUENCE</scope>
    <source>
        <strain evidence="1">Stay&amp;Tobe</strain>
        <tissue evidence="1">Testes</tissue>
    </source>
</reference>
<sequence>EIELSFIARMFTRLQNLSVSNLTNRLKCLNSVVCYCDGHCPDDKPNGTCIGQPGSHCFSAVEEIYNIETGVFEEERTYGCLPPDESGFMQ</sequence>
<name>A0AAD8A5C3_DIPPU</name>
<dbReference type="AlphaFoldDB" id="A0AAD8A5C3"/>
<organism evidence="1 2">
    <name type="scientific">Diploptera punctata</name>
    <name type="common">Pacific beetle cockroach</name>
    <dbReference type="NCBI Taxonomy" id="6984"/>
    <lineage>
        <taxon>Eukaryota</taxon>
        <taxon>Metazoa</taxon>
        <taxon>Ecdysozoa</taxon>
        <taxon>Arthropoda</taxon>
        <taxon>Hexapoda</taxon>
        <taxon>Insecta</taxon>
        <taxon>Pterygota</taxon>
        <taxon>Neoptera</taxon>
        <taxon>Polyneoptera</taxon>
        <taxon>Dictyoptera</taxon>
        <taxon>Blattodea</taxon>
        <taxon>Blaberoidea</taxon>
        <taxon>Blaberidae</taxon>
        <taxon>Diplopterinae</taxon>
        <taxon>Diploptera</taxon>
    </lineage>
</organism>
<protein>
    <submittedName>
        <fullName evidence="1">Uncharacterized protein</fullName>
    </submittedName>
</protein>
<dbReference type="Proteomes" id="UP001233999">
    <property type="component" value="Unassembled WGS sequence"/>
</dbReference>
<proteinExistence type="predicted"/>
<dbReference type="InterPro" id="IPR045860">
    <property type="entry name" value="Snake_toxin-like_sf"/>
</dbReference>
<gene>
    <name evidence="1" type="ORF">L9F63_015430</name>
</gene>
<accession>A0AAD8A5C3</accession>
<dbReference type="SUPFAM" id="SSF57302">
    <property type="entry name" value="Snake toxin-like"/>
    <property type="match status" value="1"/>
</dbReference>
<feature type="non-terminal residue" evidence="1">
    <location>
        <position position="90"/>
    </location>
</feature>
<feature type="non-terminal residue" evidence="1">
    <location>
        <position position="1"/>
    </location>
</feature>
<comment type="caution">
    <text evidence="1">The sequence shown here is derived from an EMBL/GenBank/DDBJ whole genome shotgun (WGS) entry which is preliminary data.</text>
</comment>
<dbReference type="Gene3D" id="2.10.60.10">
    <property type="entry name" value="CD59"/>
    <property type="match status" value="1"/>
</dbReference>